<dbReference type="Proteomes" id="UP000317716">
    <property type="component" value="Unassembled WGS sequence"/>
</dbReference>
<protein>
    <submittedName>
        <fullName evidence="1">Uncharacterized protein</fullName>
    </submittedName>
</protein>
<organism evidence="1 2">
    <name type="scientific">Eiseniibacteriota bacterium</name>
    <dbReference type="NCBI Taxonomy" id="2212470"/>
    <lineage>
        <taxon>Bacteria</taxon>
        <taxon>Candidatus Eiseniibacteriota</taxon>
    </lineage>
</organism>
<comment type="caution">
    <text evidence="1">The sequence shown here is derived from an EMBL/GenBank/DDBJ whole genome shotgun (WGS) entry which is preliminary data.</text>
</comment>
<dbReference type="AlphaFoldDB" id="A0A538SGM9"/>
<reference evidence="1 2" key="1">
    <citation type="journal article" date="2019" name="Nat. Microbiol.">
        <title>Mediterranean grassland soil C-N compound turnover is dependent on rainfall and depth, and is mediated by genomically divergent microorganisms.</title>
        <authorList>
            <person name="Diamond S."/>
            <person name="Andeer P.F."/>
            <person name="Li Z."/>
            <person name="Crits-Christoph A."/>
            <person name="Burstein D."/>
            <person name="Anantharaman K."/>
            <person name="Lane K.R."/>
            <person name="Thomas B.C."/>
            <person name="Pan C."/>
            <person name="Northen T.R."/>
            <person name="Banfield J.F."/>
        </authorList>
    </citation>
    <scope>NUCLEOTIDE SEQUENCE [LARGE SCALE GENOMIC DNA]</scope>
    <source>
        <strain evidence="1">WS_2</strain>
    </source>
</reference>
<sequence length="66" mass="7544">MVEPDPRDERVWEPGWAGHAVAQRRRMARLSLAEKLEWLESAQRLVLHLRRGARPSGGAEPADSTW</sequence>
<evidence type="ECO:0000313" key="1">
    <source>
        <dbReference type="EMBL" id="TMQ50523.1"/>
    </source>
</evidence>
<accession>A0A538SGM9</accession>
<dbReference type="EMBL" id="VBOS01000409">
    <property type="protein sequence ID" value="TMQ50523.1"/>
    <property type="molecule type" value="Genomic_DNA"/>
</dbReference>
<evidence type="ECO:0000313" key="2">
    <source>
        <dbReference type="Proteomes" id="UP000317716"/>
    </source>
</evidence>
<gene>
    <name evidence="1" type="ORF">E6K72_11370</name>
</gene>
<name>A0A538SGM9_UNCEI</name>
<proteinExistence type="predicted"/>